<gene>
    <name evidence="4" type="ORF">FRACYDRAFT_262903</name>
</gene>
<protein>
    <recommendedName>
        <fullName evidence="3">Costars domain-containing protein</fullName>
    </recommendedName>
</protein>
<dbReference type="PANTHER" id="PTHR46334">
    <property type="entry name" value="COSTARS FAMILY PROTEIN ABRACL"/>
    <property type="match status" value="1"/>
</dbReference>
<dbReference type="KEGG" id="fcy:FRACYDRAFT_262903"/>
<feature type="compositionally biased region" description="Polar residues" evidence="2">
    <location>
        <begin position="161"/>
        <end position="171"/>
    </location>
</feature>
<evidence type="ECO:0000256" key="1">
    <source>
        <dbReference type="ARBA" id="ARBA00006126"/>
    </source>
</evidence>
<accession>A0A1E7F503</accession>
<sequence length="280" mass="31774">MKLRWPISSKKDKMASHDSSFEKDAIVIQSFLRGALCRARVNRMVQKLIDDLLLKRKNAAISSRTIEDDDDDSSINVIDDEHNNNNNNSEMDGSSISIDVLDIPLPKNIKDSSKKEPNEDMQESVSDILLKIEANSPKSNKPPNWNFPPVKRNEKPKIDTSVPSPIDPTQTDTQKKICFVKDANLQSNASKRQTDTEKFLQEHEIRMKEEMQQLLTDIKRIGESGEPYVEFGDLFDDEEVADYYEALVGTLKAAKKKGLITYEGQFLLKGFTNKVIISII</sequence>
<dbReference type="Gene3D" id="1.10.10.1540">
    <property type="entry name" value="Costar domain"/>
    <property type="match status" value="1"/>
</dbReference>
<feature type="compositionally biased region" description="Low complexity" evidence="2">
    <location>
        <begin position="135"/>
        <end position="149"/>
    </location>
</feature>
<dbReference type="InterPro" id="IPR038095">
    <property type="entry name" value="Costars_sf"/>
</dbReference>
<dbReference type="SMART" id="SM01283">
    <property type="entry name" value="Costars"/>
    <property type="match status" value="1"/>
</dbReference>
<dbReference type="InParanoid" id="A0A1E7F503"/>
<evidence type="ECO:0000259" key="3">
    <source>
        <dbReference type="SMART" id="SM01283"/>
    </source>
</evidence>
<dbReference type="Proteomes" id="UP000095751">
    <property type="component" value="Unassembled WGS sequence"/>
</dbReference>
<name>A0A1E7F503_9STRA</name>
<feature type="region of interest" description="Disordered" evidence="2">
    <location>
        <begin position="133"/>
        <end position="171"/>
    </location>
</feature>
<evidence type="ECO:0000313" key="5">
    <source>
        <dbReference type="Proteomes" id="UP000095751"/>
    </source>
</evidence>
<dbReference type="Pfam" id="PF14705">
    <property type="entry name" value="Costars"/>
    <property type="match status" value="1"/>
</dbReference>
<organism evidence="4 5">
    <name type="scientific">Fragilariopsis cylindrus CCMP1102</name>
    <dbReference type="NCBI Taxonomy" id="635003"/>
    <lineage>
        <taxon>Eukaryota</taxon>
        <taxon>Sar</taxon>
        <taxon>Stramenopiles</taxon>
        <taxon>Ochrophyta</taxon>
        <taxon>Bacillariophyta</taxon>
        <taxon>Bacillariophyceae</taxon>
        <taxon>Bacillariophycidae</taxon>
        <taxon>Bacillariales</taxon>
        <taxon>Bacillariaceae</taxon>
        <taxon>Fragilariopsis</taxon>
    </lineage>
</organism>
<dbReference type="OrthoDB" id="9871914at2759"/>
<evidence type="ECO:0000256" key="2">
    <source>
        <dbReference type="SAM" id="MobiDB-lite"/>
    </source>
</evidence>
<feature type="region of interest" description="Disordered" evidence="2">
    <location>
        <begin position="64"/>
        <end position="94"/>
    </location>
</feature>
<proteinExistence type="inferred from homology"/>
<dbReference type="EMBL" id="KV784363">
    <property type="protein sequence ID" value="OEU13075.1"/>
    <property type="molecule type" value="Genomic_DNA"/>
</dbReference>
<dbReference type="PANTHER" id="PTHR46334:SF1">
    <property type="entry name" value="COSTARS FAMILY PROTEIN ABRACL"/>
    <property type="match status" value="1"/>
</dbReference>
<feature type="domain" description="Costars" evidence="3">
    <location>
        <begin position="205"/>
        <end position="280"/>
    </location>
</feature>
<keyword evidence="5" id="KW-1185">Reference proteome</keyword>
<comment type="similarity">
    <text evidence="1">Belongs to the costars family.</text>
</comment>
<dbReference type="InterPro" id="IPR027817">
    <property type="entry name" value="Costars_dom"/>
</dbReference>
<dbReference type="PROSITE" id="PS50096">
    <property type="entry name" value="IQ"/>
    <property type="match status" value="1"/>
</dbReference>
<dbReference type="GO" id="GO:0032970">
    <property type="term" value="P:regulation of actin filament-based process"/>
    <property type="evidence" value="ECO:0007669"/>
    <property type="project" value="TreeGrafter"/>
</dbReference>
<reference evidence="4 5" key="1">
    <citation type="submission" date="2016-09" db="EMBL/GenBank/DDBJ databases">
        <title>Extensive genetic diversity and differential bi-allelic expression allows diatom success in the polar Southern Ocean.</title>
        <authorList>
            <consortium name="DOE Joint Genome Institute"/>
            <person name="Mock T."/>
            <person name="Otillar R.P."/>
            <person name="Strauss J."/>
            <person name="Dupont C."/>
            <person name="Frickenhaus S."/>
            <person name="Maumus F."/>
            <person name="Mcmullan M."/>
            <person name="Sanges R."/>
            <person name="Schmutz J."/>
            <person name="Toseland A."/>
            <person name="Valas R."/>
            <person name="Veluchamy A."/>
            <person name="Ward B.J."/>
            <person name="Allen A."/>
            <person name="Barry K."/>
            <person name="Falciatore A."/>
            <person name="Ferrante M."/>
            <person name="Fortunato A.E."/>
            <person name="Gloeckner G."/>
            <person name="Gruber A."/>
            <person name="Hipkin R."/>
            <person name="Janech M."/>
            <person name="Kroth P."/>
            <person name="Leese F."/>
            <person name="Lindquist E."/>
            <person name="Lyon B.R."/>
            <person name="Martin J."/>
            <person name="Mayer C."/>
            <person name="Parker M."/>
            <person name="Quesneville H."/>
            <person name="Raymond J."/>
            <person name="Uhlig C."/>
            <person name="Valentin K.U."/>
            <person name="Worden A.Z."/>
            <person name="Armbrust E.V."/>
            <person name="Bowler C."/>
            <person name="Green B."/>
            <person name="Moulton V."/>
            <person name="Van Oosterhout C."/>
            <person name="Grigoriev I."/>
        </authorList>
    </citation>
    <scope>NUCLEOTIDE SEQUENCE [LARGE SCALE GENOMIC DNA]</scope>
    <source>
        <strain evidence="4 5">CCMP1102</strain>
    </source>
</reference>
<dbReference type="InterPro" id="IPR044302">
    <property type="entry name" value="Costars"/>
</dbReference>
<evidence type="ECO:0000313" key="4">
    <source>
        <dbReference type="EMBL" id="OEU13075.1"/>
    </source>
</evidence>
<dbReference type="AlphaFoldDB" id="A0A1E7F503"/>